<feature type="region of interest" description="Disordered" evidence="1">
    <location>
        <begin position="36"/>
        <end position="92"/>
    </location>
</feature>
<evidence type="ECO:0000313" key="2">
    <source>
        <dbReference type="EMBL" id="CCA71847.1"/>
    </source>
</evidence>
<keyword evidence="3" id="KW-1185">Reference proteome</keyword>
<dbReference type="HOGENOM" id="CLU_934195_0_0_1"/>
<reference evidence="2 3" key="1">
    <citation type="journal article" date="2011" name="PLoS Pathog.">
        <title>Endophytic Life Strategies Decoded by Genome and Transcriptome Analyses of the Mutualistic Root Symbiont Piriformospora indica.</title>
        <authorList>
            <person name="Zuccaro A."/>
            <person name="Lahrmann U."/>
            <person name="Guldener U."/>
            <person name="Langen G."/>
            <person name="Pfiffi S."/>
            <person name="Biedenkopf D."/>
            <person name="Wong P."/>
            <person name="Samans B."/>
            <person name="Grimm C."/>
            <person name="Basiewicz M."/>
            <person name="Murat C."/>
            <person name="Martin F."/>
            <person name="Kogel K.H."/>
        </authorList>
    </citation>
    <scope>NUCLEOTIDE SEQUENCE [LARGE SCALE GENOMIC DNA]</scope>
    <source>
        <strain evidence="2 3">DSM 11827</strain>
    </source>
</reference>
<evidence type="ECO:0000313" key="3">
    <source>
        <dbReference type="Proteomes" id="UP000007148"/>
    </source>
</evidence>
<feature type="compositionally biased region" description="Basic and acidic residues" evidence="1">
    <location>
        <begin position="36"/>
        <end position="75"/>
    </location>
</feature>
<dbReference type="InParanoid" id="G4TKK4"/>
<proteinExistence type="predicted"/>
<evidence type="ECO:0000256" key="1">
    <source>
        <dbReference type="SAM" id="MobiDB-lite"/>
    </source>
</evidence>
<gene>
    <name evidence="2" type="ORF">PIIN_05782</name>
</gene>
<dbReference type="EMBL" id="CAFZ01000137">
    <property type="protein sequence ID" value="CCA71847.1"/>
    <property type="molecule type" value="Genomic_DNA"/>
</dbReference>
<comment type="caution">
    <text evidence="2">The sequence shown here is derived from an EMBL/GenBank/DDBJ whole genome shotgun (WGS) entry which is preliminary data.</text>
</comment>
<feature type="compositionally biased region" description="Polar residues" evidence="1">
    <location>
        <begin position="76"/>
        <end position="85"/>
    </location>
</feature>
<dbReference type="Proteomes" id="UP000007148">
    <property type="component" value="Unassembled WGS sequence"/>
</dbReference>
<sequence>MDVLLAQCEQPLDPLSVDNVRQKNLEESQIYQKSLSELRHLEESHSSISSETRRQRHQEEEKARDADLQSVEELHQVSTASPPTEQSRESKNQAVRILMERETPLLLSDMDTYGQQSIKIDRYIRSTNEVRRNLVDIHYKLDPNRFYYFTLWSEDQADSRRFHKISKRTTDIHDSISRLYYANIALQNPSPGLRCYTVITVCVDEQCSPLAVDIPLSNTFPCCQPPCESVKVHLEHLWKAMPWIPVSYRPIGSKRRDQSLVDRQFDDLALPRNKNVLYILARRKCQVKQPDRLHMLCY</sequence>
<dbReference type="AlphaFoldDB" id="G4TKK4"/>
<organism evidence="2 3">
    <name type="scientific">Serendipita indica (strain DSM 11827)</name>
    <name type="common">Root endophyte fungus</name>
    <name type="synonym">Piriformospora indica</name>
    <dbReference type="NCBI Taxonomy" id="1109443"/>
    <lineage>
        <taxon>Eukaryota</taxon>
        <taxon>Fungi</taxon>
        <taxon>Dikarya</taxon>
        <taxon>Basidiomycota</taxon>
        <taxon>Agaricomycotina</taxon>
        <taxon>Agaricomycetes</taxon>
        <taxon>Sebacinales</taxon>
        <taxon>Serendipitaceae</taxon>
        <taxon>Serendipita</taxon>
    </lineage>
</organism>
<name>G4TKK4_SERID</name>
<accession>G4TKK4</accession>
<protein>
    <submittedName>
        <fullName evidence="2">Uncharacterized protein</fullName>
    </submittedName>
</protein>